<keyword evidence="4" id="KW-1185">Reference proteome</keyword>
<dbReference type="PROSITE" id="PS50235">
    <property type="entry name" value="USP_3"/>
    <property type="match status" value="1"/>
</dbReference>
<feature type="domain" description="USP" evidence="2">
    <location>
        <begin position="141"/>
        <end position="492"/>
    </location>
</feature>
<name>A0AAU9NRY1_9ASTR</name>
<dbReference type="GO" id="GO:0004843">
    <property type="term" value="F:cysteine-type deubiquitinase activity"/>
    <property type="evidence" value="ECO:0007669"/>
    <property type="project" value="InterPro"/>
</dbReference>
<dbReference type="SUPFAM" id="SSF54001">
    <property type="entry name" value="Cysteine proteinases"/>
    <property type="match status" value="1"/>
</dbReference>
<comment type="similarity">
    <text evidence="1">Belongs to the peptidase C19 family.</text>
</comment>
<dbReference type="InterPro" id="IPR018200">
    <property type="entry name" value="USP_CS"/>
</dbReference>
<reference evidence="3 4" key="1">
    <citation type="submission" date="2022-01" db="EMBL/GenBank/DDBJ databases">
        <authorList>
            <person name="Xiong W."/>
            <person name="Schranz E."/>
        </authorList>
    </citation>
    <scope>NUCLEOTIDE SEQUENCE [LARGE SCALE GENOMIC DNA]</scope>
</reference>
<sequence>MADQPQVLLFGSFSEDEVKSWLNKPSKNTEKPTKNKTLDLDSLKISSGISFGSFNGEAISNQKPEALVHPKENGVQHGNNGNMKQKPVENINHCSSNTPSKNAPASVVQNQIQSFVGVKEETLNNTFNGHLKDSEICLLPRGLINSGNMCFLNATLQALLSCSPVIQLFQGISTRNIHKTGYPTLAAFMEFISEFKMPAGTISKDMNNMQTGRPFSPTMFEVVLKNFTPDVPNSISGRPRQEDAQEFLSFIMHQMHDELLKLEGQYSSTANGNGSSLLSSVEDDDWETVGPKNKSAVTRTQNFAPSELSAIFGGQLRSVVKARGNKASATVQPFLLLHLDISHEGVATIEDALRLYSIPETLDEYRTTSGKSGVVTARKSVNLQTLPKIMILHLKRFGYGTNGSTKLHKSVRFPLELVLSRDLLVSPTTEGRKYTLISSVTHHGREASKGHYTADAFYPKDQWFRFDDASVTAIPTNKVLHDQAYILFYKRV</sequence>
<dbReference type="InterPro" id="IPR028889">
    <property type="entry name" value="USP"/>
</dbReference>
<dbReference type="Pfam" id="PF00443">
    <property type="entry name" value="UCH"/>
    <property type="match status" value="1"/>
</dbReference>
<dbReference type="Proteomes" id="UP001157418">
    <property type="component" value="Unassembled WGS sequence"/>
</dbReference>
<evidence type="ECO:0000259" key="2">
    <source>
        <dbReference type="PROSITE" id="PS50235"/>
    </source>
</evidence>
<dbReference type="GO" id="GO:0005829">
    <property type="term" value="C:cytosol"/>
    <property type="evidence" value="ECO:0007669"/>
    <property type="project" value="TreeGrafter"/>
</dbReference>
<evidence type="ECO:0000313" key="3">
    <source>
        <dbReference type="EMBL" id="CAH1440665.1"/>
    </source>
</evidence>
<evidence type="ECO:0000256" key="1">
    <source>
        <dbReference type="ARBA" id="ARBA00009085"/>
    </source>
</evidence>
<proteinExistence type="inferred from homology"/>
<dbReference type="PROSITE" id="PS00972">
    <property type="entry name" value="USP_1"/>
    <property type="match status" value="1"/>
</dbReference>
<dbReference type="PANTHER" id="PTHR24006">
    <property type="entry name" value="UBIQUITIN CARBOXYL-TERMINAL HYDROLASE"/>
    <property type="match status" value="1"/>
</dbReference>
<gene>
    <name evidence="3" type="ORF">LVIROSA_LOCUS26784</name>
</gene>
<dbReference type="GO" id="GO:0005634">
    <property type="term" value="C:nucleus"/>
    <property type="evidence" value="ECO:0007669"/>
    <property type="project" value="TreeGrafter"/>
</dbReference>
<dbReference type="FunFam" id="3.90.70.10:FF:000108">
    <property type="entry name" value="Ubiquitin carboxyl-terminal hydrolase"/>
    <property type="match status" value="1"/>
</dbReference>
<accession>A0AAU9NRY1</accession>
<organism evidence="3 4">
    <name type="scientific">Lactuca virosa</name>
    <dbReference type="NCBI Taxonomy" id="75947"/>
    <lineage>
        <taxon>Eukaryota</taxon>
        <taxon>Viridiplantae</taxon>
        <taxon>Streptophyta</taxon>
        <taxon>Embryophyta</taxon>
        <taxon>Tracheophyta</taxon>
        <taxon>Spermatophyta</taxon>
        <taxon>Magnoliopsida</taxon>
        <taxon>eudicotyledons</taxon>
        <taxon>Gunneridae</taxon>
        <taxon>Pentapetalae</taxon>
        <taxon>asterids</taxon>
        <taxon>campanulids</taxon>
        <taxon>Asterales</taxon>
        <taxon>Asteraceae</taxon>
        <taxon>Cichorioideae</taxon>
        <taxon>Cichorieae</taxon>
        <taxon>Lactucinae</taxon>
        <taxon>Lactuca</taxon>
    </lineage>
</organism>
<protein>
    <recommendedName>
        <fullName evidence="2">USP domain-containing protein</fullName>
    </recommendedName>
</protein>
<dbReference type="InterPro" id="IPR050164">
    <property type="entry name" value="Peptidase_C19"/>
</dbReference>
<dbReference type="EMBL" id="CAKMRJ010005412">
    <property type="protein sequence ID" value="CAH1440665.1"/>
    <property type="molecule type" value="Genomic_DNA"/>
</dbReference>
<dbReference type="Gene3D" id="3.90.70.10">
    <property type="entry name" value="Cysteine proteinases"/>
    <property type="match status" value="1"/>
</dbReference>
<comment type="caution">
    <text evidence="3">The sequence shown here is derived from an EMBL/GenBank/DDBJ whole genome shotgun (WGS) entry which is preliminary data.</text>
</comment>
<dbReference type="InterPro" id="IPR001394">
    <property type="entry name" value="Peptidase_C19_UCH"/>
</dbReference>
<dbReference type="InterPro" id="IPR038765">
    <property type="entry name" value="Papain-like_cys_pep_sf"/>
</dbReference>
<dbReference type="AlphaFoldDB" id="A0AAU9NRY1"/>
<dbReference type="PANTHER" id="PTHR24006:SF862">
    <property type="entry name" value="UBIQUITIN CARBOXYL-TERMINAL HYDROLASE"/>
    <property type="match status" value="1"/>
</dbReference>
<evidence type="ECO:0000313" key="4">
    <source>
        <dbReference type="Proteomes" id="UP001157418"/>
    </source>
</evidence>
<dbReference type="GO" id="GO:0016579">
    <property type="term" value="P:protein deubiquitination"/>
    <property type="evidence" value="ECO:0007669"/>
    <property type="project" value="InterPro"/>
</dbReference>